<proteinExistence type="predicted"/>
<organism evidence="2 3">
    <name type="scientific">Amycolatopsis thailandensis</name>
    <dbReference type="NCBI Taxonomy" id="589330"/>
    <lineage>
        <taxon>Bacteria</taxon>
        <taxon>Bacillati</taxon>
        <taxon>Actinomycetota</taxon>
        <taxon>Actinomycetes</taxon>
        <taxon>Pseudonocardiales</taxon>
        <taxon>Pseudonocardiaceae</taxon>
        <taxon>Amycolatopsis</taxon>
    </lineage>
</organism>
<keyword evidence="1" id="KW-0472">Membrane</keyword>
<accession>A0A229SB64</accession>
<dbReference type="AlphaFoldDB" id="A0A229SB64"/>
<evidence type="ECO:0000313" key="2">
    <source>
        <dbReference type="EMBL" id="OXM56177.1"/>
    </source>
</evidence>
<keyword evidence="1" id="KW-1133">Transmembrane helix</keyword>
<keyword evidence="3" id="KW-1185">Reference proteome</keyword>
<keyword evidence="1" id="KW-0812">Transmembrane</keyword>
<name>A0A229SB64_9PSEU</name>
<sequence>MRPVVGGRRAMLSSLLPGLRELRAPLAAGYVWLLGLWLALRPGLPPDVHATGVYKDLLDLGTWAGKAAIFAAATFAAYLLGTMSLAVTHWLDTIVTPLFRRSKLRRIAWIEPKYRGRRRILRALRDAVLNKLSDRFLTDETFRDQVLSHVAGLQDFARRAGQELPEIVAGVRSGDHRRRAMDDYLHRWHLLGTVVRLDVYVESAKEDLDYVGPRLLGKEDQLYGEYDRQNAEGSLRIGLFLPLTFLVAVLAWRVSPWCLPALIVPVKLLYLGSSSWAAAEQNLAVALAAERVESPTLERLKSADVEFVPFEELVVGRVVPGYYAGYPNARAPIETQGRIATVAPSRSMPKPKF</sequence>
<protein>
    <submittedName>
        <fullName evidence="2">Uncharacterized protein</fullName>
    </submittedName>
</protein>
<dbReference type="EMBL" id="NMQT01000050">
    <property type="protein sequence ID" value="OXM56177.1"/>
    <property type="molecule type" value="Genomic_DNA"/>
</dbReference>
<feature type="transmembrane region" description="Helical" evidence="1">
    <location>
        <begin position="237"/>
        <end position="255"/>
    </location>
</feature>
<dbReference type="Proteomes" id="UP000215223">
    <property type="component" value="Unassembled WGS sequence"/>
</dbReference>
<evidence type="ECO:0000313" key="3">
    <source>
        <dbReference type="Proteomes" id="UP000215223"/>
    </source>
</evidence>
<comment type="caution">
    <text evidence="2">The sequence shown here is derived from an EMBL/GenBank/DDBJ whole genome shotgun (WGS) entry which is preliminary data.</text>
</comment>
<feature type="transmembrane region" description="Helical" evidence="1">
    <location>
        <begin position="60"/>
        <end position="80"/>
    </location>
</feature>
<gene>
    <name evidence="2" type="ORF">CFP71_14300</name>
</gene>
<reference evidence="2 3" key="1">
    <citation type="submission" date="2017-07" db="EMBL/GenBank/DDBJ databases">
        <title>Amycolatopsis thailandensis Genome sequencing and assembly.</title>
        <authorList>
            <person name="Kaur N."/>
            <person name="Mayilraj S."/>
        </authorList>
    </citation>
    <scope>NUCLEOTIDE SEQUENCE [LARGE SCALE GENOMIC DNA]</scope>
    <source>
        <strain evidence="2 3">JCM 16380</strain>
    </source>
</reference>
<feature type="transmembrane region" description="Helical" evidence="1">
    <location>
        <begin position="21"/>
        <end position="40"/>
    </location>
</feature>
<evidence type="ECO:0000256" key="1">
    <source>
        <dbReference type="SAM" id="Phobius"/>
    </source>
</evidence>